<dbReference type="EMBL" id="CP034207">
    <property type="protein sequence ID" value="QBZ60602.1"/>
    <property type="molecule type" value="Genomic_DNA"/>
</dbReference>
<evidence type="ECO:0000313" key="2">
    <source>
        <dbReference type="EMBL" id="QBZ60602.1"/>
    </source>
</evidence>
<dbReference type="GO" id="GO:0006606">
    <property type="term" value="P:protein import into nucleus"/>
    <property type="evidence" value="ECO:0007669"/>
    <property type="project" value="TreeGrafter"/>
</dbReference>
<organism evidence="2 3">
    <name type="scientific">Pyricularia oryzae</name>
    <name type="common">Rice blast fungus</name>
    <name type="synonym">Magnaporthe oryzae</name>
    <dbReference type="NCBI Taxonomy" id="318829"/>
    <lineage>
        <taxon>Eukaryota</taxon>
        <taxon>Fungi</taxon>
        <taxon>Dikarya</taxon>
        <taxon>Ascomycota</taxon>
        <taxon>Pezizomycotina</taxon>
        <taxon>Sordariomycetes</taxon>
        <taxon>Sordariomycetidae</taxon>
        <taxon>Magnaporthales</taxon>
        <taxon>Pyriculariaceae</taxon>
        <taxon>Pyricularia</taxon>
    </lineage>
</organism>
<dbReference type="PANTHER" id="PTHR15837:SF5">
    <property type="entry name" value="NYN DOMAIN-CONTAINING PROTEIN"/>
    <property type="match status" value="1"/>
</dbReference>
<evidence type="ECO:0000256" key="1">
    <source>
        <dbReference type="SAM" id="MobiDB-lite"/>
    </source>
</evidence>
<sequence>MPDYKDVTMYFVRNIRPLVKHVLLSDRCWPGFNQRRTVERAFKLLSAGSTHPCGPLAYVTHFLAAQAPPPIVVVTDVRHWTVVATRKHPPSVTILAYLAAQAEITLHPPLMNDNTVAPGSPQLGAPKLGDFSKLSAAWTTLLGSGKSSSNCSQPSEKPTQQCQHKQEPRETREEQHERCNNGHLGSGSDEDVNPVAFIPRDFLANFDFSKLDASSLTTPKKQEKLVSLSPSREEIYSTTSSPLSDASLGCFSPSFADEEHSTAPSSPQLDRPFQQELEEIIILSTESATPKPPKKQKGRKHARQRQPVSGPFEIPPNLRKFYVEELAKAERFLAENECFIEPLQRLNYSTVHAGQSKYSRGFAGEKKAPWFCPIPFPPLSRQNFDWNEFWESPHPLLSTNTGCINPVYISTNDAKCRLILGRLGIEFTKDALLGAPNDDTNKGVHIFVDMSNIVIGFQDQLKRLRGINVNTRLAEPPFLFQGLALILERGRAVAKRVVAGSTSNPHEPLTWPLYLNEARNLGYEMNILHRVIKPLIQRHPGRGPKQFRNTSDFWASSAINSSEDELEAQIQLEYSVGLRKKGEQAVDEILHLKMCESIIDSEPSTMVLATGDGAAAEFSAGFVAQAERALAKGWHIELVTWKGNISSAWQRLFDAKKWQNQLRLIHLDWYAEELLAGIRES</sequence>
<evidence type="ECO:0000313" key="3">
    <source>
        <dbReference type="Proteomes" id="UP000294847"/>
    </source>
</evidence>
<reference evidence="2 3" key="1">
    <citation type="journal article" date="2019" name="Mol. Biol. Evol.">
        <title>Blast fungal genomes show frequent chromosomal changes, gene gains and losses, and effector gene turnover.</title>
        <authorList>
            <person name="Gomez Luciano L.B."/>
            <person name="Jason Tsai I."/>
            <person name="Chuma I."/>
            <person name="Tosa Y."/>
            <person name="Chen Y.H."/>
            <person name="Li J.Y."/>
            <person name="Li M.Y."/>
            <person name="Jade Lu M.Y."/>
            <person name="Nakayashiki H."/>
            <person name="Li W.H."/>
        </authorList>
    </citation>
    <scope>NUCLEOTIDE SEQUENCE [LARGE SCALE GENOMIC DNA]</scope>
    <source>
        <strain evidence="2">MZ5-1-6</strain>
    </source>
</reference>
<feature type="compositionally biased region" description="Basic residues" evidence="1">
    <location>
        <begin position="292"/>
        <end position="304"/>
    </location>
</feature>
<dbReference type="AlphaFoldDB" id="A0A4P7NFF5"/>
<feature type="compositionally biased region" description="Basic and acidic residues" evidence="1">
    <location>
        <begin position="164"/>
        <end position="180"/>
    </location>
</feature>
<dbReference type="Proteomes" id="UP000294847">
    <property type="component" value="Chromosome 4"/>
</dbReference>
<dbReference type="PANTHER" id="PTHR15837">
    <property type="entry name" value="RAN GUANINE NUCLEOTIDE RELEASE FACTOR"/>
    <property type="match status" value="1"/>
</dbReference>
<evidence type="ECO:0008006" key="4">
    <source>
        <dbReference type="Google" id="ProtNLM"/>
    </source>
</evidence>
<proteinExistence type="predicted"/>
<gene>
    <name evidence="2" type="ORF">PoMZ_07544</name>
</gene>
<feature type="region of interest" description="Disordered" evidence="1">
    <location>
        <begin position="284"/>
        <end position="310"/>
    </location>
</feature>
<dbReference type="GO" id="GO:0005634">
    <property type="term" value="C:nucleus"/>
    <property type="evidence" value="ECO:0007669"/>
    <property type="project" value="TreeGrafter"/>
</dbReference>
<name>A0A4P7NFF5_PYROR</name>
<accession>A0A4P7NFF5</accession>
<dbReference type="CDD" id="cd18724">
    <property type="entry name" value="PIN_LabA-like"/>
    <property type="match status" value="1"/>
</dbReference>
<protein>
    <recommendedName>
        <fullName evidence="4">NYN domain-containing protein</fullName>
    </recommendedName>
</protein>
<dbReference type="Gene3D" id="3.40.50.1010">
    <property type="entry name" value="5'-nuclease"/>
    <property type="match status" value="1"/>
</dbReference>
<feature type="compositionally biased region" description="Polar residues" evidence="1">
    <location>
        <begin position="145"/>
        <end position="163"/>
    </location>
</feature>
<dbReference type="GO" id="GO:0031267">
    <property type="term" value="F:small GTPase binding"/>
    <property type="evidence" value="ECO:0007669"/>
    <property type="project" value="TreeGrafter"/>
</dbReference>
<dbReference type="GO" id="GO:0005085">
    <property type="term" value="F:guanyl-nucleotide exchange factor activity"/>
    <property type="evidence" value="ECO:0007669"/>
    <property type="project" value="TreeGrafter"/>
</dbReference>
<feature type="region of interest" description="Disordered" evidence="1">
    <location>
        <begin position="218"/>
        <end position="242"/>
    </location>
</feature>
<dbReference type="InterPro" id="IPR007681">
    <property type="entry name" value="Mog1"/>
</dbReference>
<feature type="region of interest" description="Disordered" evidence="1">
    <location>
        <begin position="145"/>
        <end position="192"/>
    </location>
</feature>